<gene>
    <name evidence="2" type="ORF">SAMN05216559_2249</name>
</gene>
<keyword evidence="1" id="KW-0472">Membrane</keyword>
<feature type="transmembrane region" description="Helical" evidence="1">
    <location>
        <begin position="138"/>
        <end position="159"/>
    </location>
</feature>
<evidence type="ECO:0000313" key="3">
    <source>
        <dbReference type="Proteomes" id="UP000199062"/>
    </source>
</evidence>
<dbReference type="STRING" id="767519.SAMN05216559_2249"/>
<dbReference type="Proteomes" id="UP000199062">
    <property type="component" value="Unassembled WGS sequence"/>
</dbReference>
<organism evidence="2 3">
    <name type="scientific">Halomicrobium zhouii</name>
    <dbReference type="NCBI Taxonomy" id="767519"/>
    <lineage>
        <taxon>Archaea</taxon>
        <taxon>Methanobacteriati</taxon>
        <taxon>Methanobacteriota</taxon>
        <taxon>Stenosarchaea group</taxon>
        <taxon>Halobacteria</taxon>
        <taxon>Halobacteriales</taxon>
        <taxon>Haloarculaceae</taxon>
        <taxon>Halomicrobium</taxon>
    </lineage>
</organism>
<dbReference type="Pfam" id="PF24363">
    <property type="entry name" value="DUF7519"/>
    <property type="match status" value="1"/>
</dbReference>
<dbReference type="EMBL" id="FOZK01000002">
    <property type="protein sequence ID" value="SFR99712.1"/>
    <property type="molecule type" value="Genomic_DNA"/>
</dbReference>
<evidence type="ECO:0000313" key="2">
    <source>
        <dbReference type="EMBL" id="SFR99712.1"/>
    </source>
</evidence>
<reference evidence="2 3" key="1">
    <citation type="submission" date="2016-10" db="EMBL/GenBank/DDBJ databases">
        <authorList>
            <person name="de Groot N.N."/>
        </authorList>
    </citation>
    <scope>NUCLEOTIDE SEQUENCE [LARGE SCALE GENOMIC DNA]</scope>
    <source>
        <strain evidence="2 3">CGMCC 1.10457</strain>
    </source>
</reference>
<protein>
    <submittedName>
        <fullName evidence="2">Uncharacterized protein</fullName>
    </submittedName>
</protein>
<feature type="transmembrane region" description="Helical" evidence="1">
    <location>
        <begin position="38"/>
        <end position="71"/>
    </location>
</feature>
<feature type="transmembrane region" description="Helical" evidence="1">
    <location>
        <begin position="165"/>
        <end position="185"/>
    </location>
</feature>
<keyword evidence="1" id="KW-1133">Transmembrane helix</keyword>
<dbReference type="InterPro" id="IPR055941">
    <property type="entry name" value="DUF7519"/>
</dbReference>
<keyword evidence="3" id="KW-1185">Reference proteome</keyword>
<sequence>MMSSERVNGSMAGSEQGDETVRAVEVTHSPATVSSVLAVVAALVAVVASATSLLAMAVSAFGLVGVVAGLFAFESERAVAIGTGIVFVGVVLSGVFGNSLPLLVLGSLATVLSFDYGQNAFSVGSQLSDQTDTIRGEVVHAAASVVVGILIVGVAYGVYAVAVEGLSYGALAFLLFGGLLLVWGIRS</sequence>
<feature type="transmembrane region" description="Helical" evidence="1">
    <location>
        <begin position="78"/>
        <end position="96"/>
    </location>
</feature>
<evidence type="ECO:0000256" key="1">
    <source>
        <dbReference type="SAM" id="Phobius"/>
    </source>
</evidence>
<dbReference type="AlphaFoldDB" id="A0A1I6L8G8"/>
<keyword evidence="1" id="KW-0812">Transmembrane</keyword>
<proteinExistence type="predicted"/>
<name>A0A1I6L8G8_9EURY</name>
<accession>A0A1I6L8G8</accession>